<dbReference type="GO" id="GO:0016020">
    <property type="term" value="C:membrane"/>
    <property type="evidence" value="ECO:0007669"/>
    <property type="project" value="UniProtKB-SubCell"/>
</dbReference>
<evidence type="ECO:0000256" key="8">
    <source>
        <dbReference type="ARBA" id="ARBA00023033"/>
    </source>
</evidence>
<dbReference type="Pfam" id="PF00067">
    <property type="entry name" value="p450"/>
    <property type="match status" value="1"/>
</dbReference>
<sequence>MEVTWALVALAVVLLLGQYLKLQWAARKLPPGPAPLPVFGNMWALRFSLHHETLMQLAKIYGNTMTLWAGHTPLVITNGYEAVRDMLVSKSEETSGRPQTPYLLKYAQQRGVIASTGDTWKQQRRASLTMMRKLGIGQKRKDNQIQEEAQHMIDFLTSQEGRPLNPEHLIMSCVTNVISAAVFGHRFSFGDDVLHNLMEATKSVSPFLRSFWGMLYETFPWLISLLPGPHQKVFDLLEYARNYVKKEVKDHQASPKEEHRDFIDLYINTIEKAKHNPNIACDESNLVQDVMDLFFAGSETTALTLLWALLYMLKYPDIQEKVQRELDDVLEPSETIHYEHRMKLPYTNAVIHEALRYSSIVPLALPHHCVKDTTIQGFHLEKGTVVIYNLFSVHHDRNIWEAPEEFNPSRFLDKDGNFVKNEKFIPFSAGHRACLGEQMGRTELFIFFSSLLRHFTFHLPEGVKTVNLDFIMGTTLHPLPYQIRALPRWDLSHHSAEDPEQTVTCI</sequence>
<dbReference type="FunFam" id="1.10.630.10:FF:000004">
    <property type="entry name" value="cytochrome P450 2D15 isoform X1"/>
    <property type="match status" value="1"/>
</dbReference>
<reference evidence="12" key="1">
    <citation type="journal article" date="2022" name="bioRxiv">
        <title>Sequencing and chromosome-scale assembly of the giantPleurodeles waltlgenome.</title>
        <authorList>
            <person name="Brown T."/>
            <person name="Elewa A."/>
            <person name="Iarovenko S."/>
            <person name="Subramanian E."/>
            <person name="Araus A.J."/>
            <person name="Petzold A."/>
            <person name="Susuki M."/>
            <person name="Suzuki K.-i.T."/>
            <person name="Hayashi T."/>
            <person name="Toyoda A."/>
            <person name="Oliveira C."/>
            <person name="Osipova E."/>
            <person name="Leigh N.D."/>
            <person name="Simon A."/>
            <person name="Yun M.H."/>
        </authorList>
    </citation>
    <scope>NUCLEOTIDE SEQUENCE</scope>
    <source>
        <strain evidence="12">20211129_DDA</strain>
        <tissue evidence="12">Liver</tissue>
    </source>
</reference>
<keyword evidence="7 10" id="KW-0408">Iron</keyword>
<dbReference type="Proteomes" id="UP001066276">
    <property type="component" value="Chromosome 11"/>
</dbReference>
<dbReference type="EMBL" id="JANPWB010000015">
    <property type="protein sequence ID" value="KAJ1087229.1"/>
    <property type="molecule type" value="Genomic_DNA"/>
</dbReference>
<comment type="cofactor">
    <cofactor evidence="1 10">
        <name>heme</name>
        <dbReference type="ChEBI" id="CHEBI:30413"/>
    </cofactor>
</comment>
<evidence type="ECO:0000313" key="12">
    <source>
        <dbReference type="EMBL" id="KAJ1087229.1"/>
    </source>
</evidence>
<keyword evidence="6 11" id="KW-0560">Oxidoreductase</keyword>
<feature type="binding site" description="axial binding residue" evidence="10">
    <location>
        <position position="434"/>
    </location>
    <ligand>
        <name>heme</name>
        <dbReference type="ChEBI" id="CHEBI:30413"/>
    </ligand>
    <ligandPart>
        <name>Fe</name>
        <dbReference type="ChEBI" id="CHEBI:18248"/>
    </ligandPart>
</feature>
<keyword evidence="5 10" id="KW-0479">Metal-binding</keyword>
<dbReference type="InterPro" id="IPR001128">
    <property type="entry name" value="Cyt_P450"/>
</dbReference>
<evidence type="ECO:0000256" key="6">
    <source>
        <dbReference type="ARBA" id="ARBA00023002"/>
    </source>
</evidence>
<dbReference type="GO" id="GO:0006805">
    <property type="term" value="P:xenobiotic metabolic process"/>
    <property type="evidence" value="ECO:0007669"/>
    <property type="project" value="TreeGrafter"/>
</dbReference>
<dbReference type="InterPro" id="IPR036396">
    <property type="entry name" value="Cyt_P450_sf"/>
</dbReference>
<dbReference type="InterPro" id="IPR017972">
    <property type="entry name" value="Cyt_P450_CS"/>
</dbReference>
<evidence type="ECO:0000256" key="5">
    <source>
        <dbReference type="ARBA" id="ARBA00022723"/>
    </source>
</evidence>
<evidence type="ECO:0000256" key="2">
    <source>
        <dbReference type="ARBA" id="ARBA00004370"/>
    </source>
</evidence>
<evidence type="ECO:0000256" key="9">
    <source>
        <dbReference type="ARBA" id="ARBA00023136"/>
    </source>
</evidence>
<protein>
    <submittedName>
        <fullName evidence="12">Uncharacterized protein</fullName>
    </submittedName>
</protein>
<dbReference type="Gene3D" id="1.10.630.10">
    <property type="entry name" value="Cytochrome P450"/>
    <property type="match status" value="1"/>
</dbReference>
<dbReference type="GO" id="GO:0005506">
    <property type="term" value="F:iron ion binding"/>
    <property type="evidence" value="ECO:0007669"/>
    <property type="project" value="InterPro"/>
</dbReference>
<name>A0AAV7LA61_PLEWA</name>
<proteinExistence type="inferred from homology"/>
<dbReference type="GO" id="GO:0006082">
    <property type="term" value="P:organic acid metabolic process"/>
    <property type="evidence" value="ECO:0007669"/>
    <property type="project" value="TreeGrafter"/>
</dbReference>
<dbReference type="PRINTS" id="PR00385">
    <property type="entry name" value="P450"/>
</dbReference>
<comment type="caution">
    <text evidence="12">The sequence shown here is derived from an EMBL/GenBank/DDBJ whole genome shotgun (WGS) entry which is preliminary data.</text>
</comment>
<evidence type="ECO:0000256" key="4">
    <source>
        <dbReference type="ARBA" id="ARBA00022617"/>
    </source>
</evidence>
<comment type="similarity">
    <text evidence="3 11">Belongs to the cytochrome P450 family.</text>
</comment>
<dbReference type="PANTHER" id="PTHR24300">
    <property type="entry name" value="CYTOCHROME P450 508A4-RELATED"/>
    <property type="match status" value="1"/>
</dbReference>
<dbReference type="PRINTS" id="PR00463">
    <property type="entry name" value="EP450I"/>
</dbReference>
<evidence type="ECO:0000256" key="11">
    <source>
        <dbReference type="RuleBase" id="RU000461"/>
    </source>
</evidence>
<gene>
    <name evidence="12" type="ORF">NDU88_000413</name>
</gene>
<dbReference type="PROSITE" id="PS00086">
    <property type="entry name" value="CYTOCHROME_P450"/>
    <property type="match status" value="1"/>
</dbReference>
<comment type="subcellular location">
    <subcellularLocation>
        <location evidence="2">Membrane</location>
    </subcellularLocation>
</comment>
<keyword evidence="4 10" id="KW-0349">Heme</keyword>
<evidence type="ECO:0000256" key="10">
    <source>
        <dbReference type="PIRSR" id="PIRSR602401-1"/>
    </source>
</evidence>
<dbReference type="GO" id="GO:0020037">
    <property type="term" value="F:heme binding"/>
    <property type="evidence" value="ECO:0007669"/>
    <property type="project" value="InterPro"/>
</dbReference>
<dbReference type="GO" id="GO:0016712">
    <property type="term" value="F:oxidoreductase activity, acting on paired donors, with incorporation or reduction of molecular oxygen, reduced flavin or flavoprotein as one donor, and incorporation of one atom of oxygen"/>
    <property type="evidence" value="ECO:0007669"/>
    <property type="project" value="TreeGrafter"/>
</dbReference>
<dbReference type="AlphaFoldDB" id="A0AAV7LA61"/>
<dbReference type="InterPro" id="IPR050182">
    <property type="entry name" value="Cytochrome_P450_fam2"/>
</dbReference>
<evidence type="ECO:0000256" key="1">
    <source>
        <dbReference type="ARBA" id="ARBA00001971"/>
    </source>
</evidence>
<keyword evidence="8 11" id="KW-0503">Monooxygenase</keyword>
<evidence type="ECO:0000256" key="3">
    <source>
        <dbReference type="ARBA" id="ARBA00010617"/>
    </source>
</evidence>
<accession>A0AAV7LA61</accession>
<evidence type="ECO:0000256" key="7">
    <source>
        <dbReference type="ARBA" id="ARBA00023004"/>
    </source>
</evidence>
<keyword evidence="13" id="KW-1185">Reference proteome</keyword>
<dbReference type="PANTHER" id="PTHR24300:SF368">
    <property type="entry name" value="CYTOCHROME P450, FAMILY 2, SUBFAMILY AB, POLYPEPTIDE 1"/>
    <property type="match status" value="1"/>
</dbReference>
<organism evidence="12 13">
    <name type="scientific">Pleurodeles waltl</name>
    <name type="common">Iberian ribbed newt</name>
    <dbReference type="NCBI Taxonomy" id="8319"/>
    <lineage>
        <taxon>Eukaryota</taxon>
        <taxon>Metazoa</taxon>
        <taxon>Chordata</taxon>
        <taxon>Craniata</taxon>
        <taxon>Vertebrata</taxon>
        <taxon>Euteleostomi</taxon>
        <taxon>Amphibia</taxon>
        <taxon>Batrachia</taxon>
        <taxon>Caudata</taxon>
        <taxon>Salamandroidea</taxon>
        <taxon>Salamandridae</taxon>
        <taxon>Pleurodelinae</taxon>
        <taxon>Pleurodeles</taxon>
    </lineage>
</organism>
<evidence type="ECO:0000313" key="13">
    <source>
        <dbReference type="Proteomes" id="UP001066276"/>
    </source>
</evidence>
<dbReference type="InterPro" id="IPR002401">
    <property type="entry name" value="Cyt_P450_E_grp-I"/>
</dbReference>
<dbReference type="GO" id="GO:0005737">
    <property type="term" value="C:cytoplasm"/>
    <property type="evidence" value="ECO:0007669"/>
    <property type="project" value="TreeGrafter"/>
</dbReference>
<dbReference type="SUPFAM" id="SSF48264">
    <property type="entry name" value="Cytochrome P450"/>
    <property type="match status" value="1"/>
</dbReference>
<keyword evidence="9" id="KW-0472">Membrane</keyword>